<dbReference type="eggNOG" id="KOG0073">
    <property type="taxonomic scope" value="Eukaryota"/>
</dbReference>
<evidence type="ECO:0000256" key="4">
    <source>
        <dbReference type="ARBA" id="ARBA00023134"/>
    </source>
</evidence>
<dbReference type="CTD" id="8571735"/>
<comment type="similarity">
    <text evidence="1">Belongs to the small GTPase superfamily. Arf family.</text>
</comment>
<evidence type="ECO:0000256" key="5">
    <source>
        <dbReference type="PIRSR" id="PIRSR606689-1"/>
    </source>
</evidence>
<dbReference type="GO" id="GO:0005737">
    <property type="term" value="C:cytoplasm"/>
    <property type="evidence" value="ECO:0000318"/>
    <property type="project" value="GO_Central"/>
</dbReference>
<dbReference type="EMBL" id="HE600999">
    <property type="protein sequence ID" value="CAP22002.1"/>
    <property type="molecule type" value="Genomic_DNA"/>
</dbReference>
<feature type="compositionally biased region" description="Basic and acidic residues" evidence="6">
    <location>
        <begin position="20"/>
        <end position="31"/>
    </location>
</feature>
<sequence length="127" mass="14198">MDKSWAVGSNESPITRGRRKAAEEAKNKAENAKMNLGRTEAVGSDERFTQCSKELEKLLQEDRLSGAPLLLLANKCDLPAPYPAYDLSHVLDIPRIREERSCQIFNCSAISGELLVQAMTWLCDEIM</sequence>
<protein>
    <submittedName>
        <fullName evidence="7">Protein CBG00631</fullName>
    </submittedName>
</protein>
<evidence type="ECO:0000256" key="2">
    <source>
        <dbReference type="ARBA" id="ARBA00022707"/>
    </source>
</evidence>
<dbReference type="Proteomes" id="UP000008549">
    <property type="component" value="Unassembled WGS sequence"/>
</dbReference>
<dbReference type="Pfam" id="PF00025">
    <property type="entry name" value="Arf"/>
    <property type="match status" value="1"/>
</dbReference>
<dbReference type="KEGG" id="cbr:CBG_00631"/>
<evidence type="ECO:0000256" key="1">
    <source>
        <dbReference type="ARBA" id="ARBA00010290"/>
    </source>
</evidence>
<name>A8WNE8_CAEBR</name>
<proteinExistence type="inferred from homology"/>
<reference evidence="7 8" key="1">
    <citation type="journal article" date="2003" name="PLoS Biol.">
        <title>The genome sequence of Caenorhabditis briggsae: a platform for comparative genomics.</title>
        <authorList>
            <person name="Stein L.D."/>
            <person name="Bao Z."/>
            <person name="Blasiar D."/>
            <person name="Blumenthal T."/>
            <person name="Brent M.R."/>
            <person name="Chen N."/>
            <person name="Chinwalla A."/>
            <person name="Clarke L."/>
            <person name="Clee C."/>
            <person name="Coghlan A."/>
            <person name="Coulson A."/>
            <person name="D'Eustachio P."/>
            <person name="Fitch D.H."/>
            <person name="Fulton L.A."/>
            <person name="Fulton R.E."/>
            <person name="Griffiths-Jones S."/>
            <person name="Harris T.W."/>
            <person name="Hillier L.W."/>
            <person name="Kamath R."/>
            <person name="Kuwabara P.E."/>
            <person name="Mardis E.R."/>
            <person name="Marra M.A."/>
            <person name="Miner T.L."/>
            <person name="Minx P."/>
            <person name="Mullikin J.C."/>
            <person name="Plumb R.W."/>
            <person name="Rogers J."/>
            <person name="Schein J.E."/>
            <person name="Sohrmann M."/>
            <person name="Spieth J."/>
            <person name="Stajich J.E."/>
            <person name="Wei C."/>
            <person name="Willey D."/>
            <person name="Wilson R.K."/>
            <person name="Durbin R."/>
            <person name="Waterston R.H."/>
        </authorList>
    </citation>
    <scope>NUCLEOTIDE SEQUENCE [LARGE SCALE GENOMIC DNA]</scope>
    <source>
        <strain evidence="7 8">AF16</strain>
    </source>
</reference>
<dbReference type="GO" id="GO:0005525">
    <property type="term" value="F:GTP binding"/>
    <property type="evidence" value="ECO:0000318"/>
    <property type="project" value="GO_Central"/>
</dbReference>
<keyword evidence="2" id="KW-0449">Lipoprotein</keyword>
<dbReference type="GO" id="GO:0015630">
    <property type="term" value="C:microtubule cytoskeleton"/>
    <property type="evidence" value="ECO:0000318"/>
    <property type="project" value="GO_Central"/>
</dbReference>
<keyword evidence="8" id="KW-1185">Reference proteome</keyword>
<dbReference type="InterPro" id="IPR027417">
    <property type="entry name" value="P-loop_NTPase"/>
</dbReference>
<dbReference type="InterPro" id="IPR044612">
    <property type="entry name" value="ARL2/3"/>
</dbReference>
<dbReference type="RefSeq" id="XP_002630220.1">
    <property type="nucleotide sequence ID" value="XM_002630174.1"/>
</dbReference>
<gene>
    <name evidence="7" type="ORF">CBG00631</name>
    <name evidence="7" type="ORF">CBG_00631</name>
</gene>
<feature type="region of interest" description="Disordered" evidence="6">
    <location>
        <begin position="1"/>
        <end position="31"/>
    </location>
</feature>
<evidence type="ECO:0000256" key="3">
    <source>
        <dbReference type="ARBA" id="ARBA00022741"/>
    </source>
</evidence>
<accession>A8WNE8</accession>
<dbReference type="GO" id="GO:0003924">
    <property type="term" value="F:GTPase activity"/>
    <property type="evidence" value="ECO:0007669"/>
    <property type="project" value="InterPro"/>
</dbReference>
<keyword evidence="2" id="KW-0519">Myristate</keyword>
<evidence type="ECO:0000313" key="7">
    <source>
        <dbReference type="EMBL" id="CAP22002.1"/>
    </source>
</evidence>
<dbReference type="SUPFAM" id="SSF52540">
    <property type="entry name" value="P-loop containing nucleoside triphosphate hydrolases"/>
    <property type="match status" value="1"/>
</dbReference>
<dbReference type="Gene3D" id="3.40.50.300">
    <property type="entry name" value="P-loop containing nucleotide triphosphate hydrolases"/>
    <property type="match status" value="1"/>
</dbReference>
<dbReference type="GO" id="GO:0006457">
    <property type="term" value="P:protein folding"/>
    <property type="evidence" value="ECO:0000318"/>
    <property type="project" value="GO_Central"/>
</dbReference>
<reference evidence="7 8" key="2">
    <citation type="journal article" date="2011" name="PLoS Genet.">
        <title>Caenorhabditis briggsae recombinant inbred line genotypes reveal inter-strain incompatibility and the evolution of recombination.</title>
        <authorList>
            <person name="Ross J.A."/>
            <person name="Koboldt D.C."/>
            <person name="Staisch J.E."/>
            <person name="Chamberlin H.M."/>
            <person name="Gupta B.P."/>
            <person name="Miller R.D."/>
            <person name="Baird S.E."/>
            <person name="Haag E.S."/>
        </authorList>
    </citation>
    <scope>NUCLEOTIDE SEQUENCE [LARGE SCALE GENOMIC DNA]</scope>
    <source>
        <strain evidence="7 8">AF16</strain>
    </source>
</reference>
<dbReference type="InterPro" id="IPR006689">
    <property type="entry name" value="Small_GTPase_ARF/SAR"/>
</dbReference>
<feature type="binding site" evidence="5">
    <location>
        <begin position="74"/>
        <end position="77"/>
    </location>
    <ligand>
        <name>GTP</name>
        <dbReference type="ChEBI" id="CHEBI:37565"/>
    </ligand>
</feature>
<dbReference type="GeneID" id="8571735"/>
<dbReference type="AlphaFoldDB" id="A8WNE8"/>
<keyword evidence="4 5" id="KW-0342">GTP-binding</keyword>
<evidence type="ECO:0000313" key="8">
    <source>
        <dbReference type="Proteomes" id="UP000008549"/>
    </source>
</evidence>
<evidence type="ECO:0000256" key="6">
    <source>
        <dbReference type="SAM" id="MobiDB-lite"/>
    </source>
</evidence>
<dbReference type="InParanoid" id="A8WNE8"/>
<keyword evidence="3 5" id="KW-0547">Nucleotide-binding</keyword>
<dbReference type="HOGENOM" id="CLU_1972450_0_0_1"/>
<organism evidence="7 8">
    <name type="scientific">Caenorhabditis briggsae</name>
    <dbReference type="NCBI Taxonomy" id="6238"/>
    <lineage>
        <taxon>Eukaryota</taxon>
        <taxon>Metazoa</taxon>
        <taxon>Ecdysozoa</taxon>
        <taxon>Nematoda</taxon>
        <taxon>Chromadorea</taxon>
        <taxon>Rhabditida</taxon>
        <taxon>Rhabditina</taxon>
        <taxon>Rhabditomorpha</taxon>
        <taxon>Rhabditoidea</taxon>
        <taxon>Rhabditidae</taxon>
        <taxon>Peloderinae</taxon>
        <taxon>Caenorhabditis</taxon>
    </lineage>
</organism>
<dbReference type="PANTHER" id="PTHR45697">
    <property type="entry name" value="ADP-RIBOSYLATION FACTOR-LIKE PROTEIN 2-RELATED"/>
    <property type="match status" value="1"/>
</dbReference>
<dbReference type="STRING" id="6238.A8WNE8"/>